<proteinExistence type="predicted"/>
<protein>
    <submittedName>
        <fullName evidence="1">Uncharacterized protein</fullName>
    </submittedName>
</protein>
<reference evidence="1 2" key="1">
    <citation type="journal article" date="2018" name="Sci. Rep.">
        <title>Genomic signatures of local adaptation to the degree of environmental predictability in rotifers.</title>
        <authorList>
            <person name="Franch-Gras L."/>
            <person name="Hahn C."/>
            <person name="Garcia-Roger E.M."/>
            <person name="Carmona M.J."/>
            <person name="Serra M."/>
            <person name="Gomez A."/>
        </authorList>
    </citation>
    <scope>NUCLEOTIDE SEQUENCE [LARGE SCALE GENOMIC DNA]</scope>
    <source>
        <strain evidence="1">HYR1</strain>
    </source>
</reference>
<dbReference type="EMBL" id="REGN01002949">
    <property type="protein sequence ID" value="RNA25287.1"/>
    <property type="molecule type" value="Genomic_DNA"/>
</dbReference>
<evidence type="ECO:0000313" key="1">
    <source>
        <dbReference type="EMBL" id="RNA25287.1"/>
    </source>
</evidence>
<evidence type="ECO:0000313" key="2">
    <source>
        <dbReference type="Proteomes" id="UP000276133"/>
    </source>
</evidence>
<accession>A0A3M7RPL7</accession>
<keyword evidence="2" id="KW-1185">Reference proteome</keyword>
<sequence length="211" mass="25300">MYNNFHFAQKSFAITKRVIMLILKLSLKFSNKKKGATKYVALYCKFLFNLYLKFTKPIKINYNQFNFDYFIMIMNFKLPVFRRTIKAIEVHNNVKKNRKNQTCIKVRKKSLNMSKTKNDNYVNQYKLFVYISIVIYLPYRIVSGRGPWEVQNGLKPSFQPACDYKNSCSESKKEEDETKKKEKQIDEISFNTINIIFIEKLYYIKFSKIKK</sequence>
<name>A0A3M7RPL7_BRAPC</name>
<dbReference type="Proteomes" id="UP000276133">
    <property type="component" value="Unassembled WGS sequence"/>
</dbReference>
<gene>
    <name evidence="1" type="ORF">BpHYR1_048657</name>
</gene>
<comment type="caution">
    <text evidence="1">The sequence shown here is derived from an EMBL/GenBank/DDBJ whole genome shotgun (WGS) entry which is preliminary data.</text>
</comment>
<dbReference type="AlphaFoldDB" id="A0A3M7RPL7"/>
<organism evidence="1 2">
    <name type="scientific">Brachionus plicatilis</name>
    <name type="common">Marine rotifer</name>
    <name type="synonym">Brachionus muelleri</name>
    <dbReference type="NCBI Taxonomy" id="10195"/>
    <lineage>
        <taxon>Eukaryota</taxon>
        <taxon>Metazoa</taxon>
        <taxon>Spiralia</taxon>
        <taxon>Gnathifera</taxon>
        <taxon>Rotifera</taxon>
        <taxon>Eurotatoria</taxon>
        <taxon>Monogononta</taxon>
        <taxon>Pseudotrocha</taxon>
        <taxon>Ploima</taxon>
        <taxon>Brachionidae</taxon>
        <taxon>Brachionus</taxon>
    </lineage>
</organism>